<gene>
    <name evidence="3" type="ORF">RRF57_007904</name>
</gene>
<evidence type="ECO:0000313" key="3">
    <source>
        <dbReference type="EMBL" id="KAK5632190.1"/>
    </source>
</evidence>
<comment type="caution">
    <text evidence="3">The sequence shown here is derived from an EMBL/GenBank/DDBJ whole genome shotgun (WGS) entry which is preliminary data.</text>
</comment>
<dbReference type="PANTHER" id="PTHR37534">
    <property type="entry name" value="TRANSCRIPTIONAL ACTIVATOR PROTEIN UGA3"/>
    <property type="match status" value="1"/>
</dbReference>
<dbReference type="Proteomes" id="UP001305414">
    <property type="component" value="Unassembled WGS sequence"/>
</dbReference>
<keyword evidence="4" id="KW-1185">Reference proteome</keyword>
<evidence type="ECO:0000313" key="4">
    <source>
        <dbReference type="Proteomes" id="UP001305414"/>
    </source>
</evidence>
<sequence length="211" mass="23451">MEEYVGCEGWALIAIADTAALDVWKREEQANGTLTAEALANRGDQVYGALQDGLRGLEERCREREREPRGILHSFYRSSDANQAAQQAAATRIWANAARIYLAVVTLGWQPQHPTIRESAGEVLRLLQQPEDPAILRSSVWPFCVAGCVADASREQEFRDLATASGSLQFFGLVGESLRILEHVWNRRGEPSVEWNLATCFRIMGAPVLLL</sequence>
<proteinExistence type="predicted"/>
<dbReference type="InterPro" id="IPR021858">
    <property type="entry name" value="Fun_TF"/>
</dbReference>
<dbReference type="AlphaFoldDB" id="A0AAN7UGW8"/>
<name>A0AAN7UGW8_9PEZI</name>
<dbReference type="PANTHER" id="PTHR37534:SF20">
    <property type="entry name" value="PRO1A C6 ZINK-FINGER PROTEIN"/>
    <property type="match status" value="1"/>
</dbReference>
<reference evidence="3 4" key="1">
    <citation type="submission" date="2023-10" db="EMBL/GenBank/DDBJ databases">
        <title>Draft genome sequence of Xylaria bambusicola isolate GMP-LS, the root and basal stem rot pathogen of sugarcane in Indonesia.</title>
        <authorList>
            <person name="Selvaraj P."/>
            <person name="Muralishankar V."/>
            <person name="Muruganantham S."/>
            <person name="Sp S."/>
            <person name="Haryani S."/>
            <person name="Lau K.J.X."/>
            <person name="Naqvi N.I."/>
        </authorList>
    </citation>
    <scope>NUCLEOTIDE SEQUENCE [LARGE SCALE GENOMIC DNA]</scope>
    <source>
        <strain evidence="3">GMP-LS</strain>
    </source>
</reference>
<dbReference type="EMBL" id="JAWHQM010000023">
    <property type="protein sequence ID" value="KAK5632190.1"/>
    <property type="molecule type" value="Genomic_DNA"/>
</dbReference>
<organism evidence="3 4">
    <name type="scientific">Xylaria bambusicola</name>
    <dbReference type="NCBI Taxonomy" id="326684"/>
    <lineage>
        <taxon>Eukaryota</taxon>
        <taxon>Fungi</taxon>
        <taxon>Dikarya</taxon>
        <taxon>Ascomycota</taxon>
        <taxon>Pezizomycotina</taxon>
        <taxon>Sordariomycetes</taxon>
        <taxon>Xylariomycetidae</taxon>
        <taxon>Xylariales</taxon>
        <taxon>Xylariaceae</taxon>
        <taxon>Xylaria</taxon>
    </lineage>
</organism>
<evidence type="ECO:0000256" key="1">
    <source>
        <dbReference type="ARBA" id="ARBA00004123"/>
    </source>
</evidence>
<dbReference type="Pfam" id="PF11951">
    <property type="entry name" value="Fungal_trans_2"/>
    <property type="match status" value="1"/>
</dbReference>
<comment type="subcellular location">
    <subcellularLocation>
        <location evidence="1">Nucleus</location>
    </subcellularLocation>
</comment>
<protein>
    <submittedName>
        <fullName evidence="3">Uncharacterized protein</fullName>
    </submittedName>
</protein>
<accession>A0AAN7UGW8</accession>
<evidence type="ECO:0000256" key="2">
    <source>
        <dbReference type="ARBA" id="ARBA00023242"/>
    </source>
</evidence>
<dbReference type="GO" id="GO:0005634">
    <property type="term" value="C:nucleus"/>
    <property type="evidence" value="ECO:0007669"/>
    <property type="project" value="UniProtKB-SubCell"/>
</dbReference>
<keyword evidence="2" id="KW-0539">Nucleus</keyword>